<dbReference type="EMBL" id="JAGGLV010000002">
    <property type="protein sequence ID" value="MBP2110801.1"/>
    <property type="molecule type" value="Genomic_DNA"/>
</dbReference>
<feature type="domain" description="Peptidase S8/S53" evidence="6">
    <location>
        <begin position="21"/>
        <end position="218"/>
    </location>
</feature>
<evidence type="ECO:0000256" key="5">
    <source>
        <dbReference type="PROSITE-ProRule" id="PRU01240"/>
    </source>
</evidence>
<evidence type="ECO:0000256" key="2">
    <source>
        <dbReference type="ARBA" id="ARBA00022670"/>
    </source>
</evidence>
<dbReference type="PROSITE" id="PS51892">
    <property type="entry name" value="SUBTILASE"/>
    <property type="match status" value="1"/>
</dbReference>
<feature type="active site" description="Charge relay system" evidence="5">
    <location>
        <position position="9"/>
    </location>
</feature>
<dbReference type="Gene3D" id="3.40.50.200">
    <property type="entry name" value="Peptidase S8/S53 domain"/>
    <property type="match status" value="1"/>
</dbReference>
<evidence type="ECO:0000313" key="7">
    <source>
        <dbReference type="EMBL" id="MBP2110801.1"/>
    </source>
</evidence>
<dbReference type="InterPro" id="IPR050131">
    <property type="entry name" value="Peptidase_S8_subtilisin-like"/>
</dbReference>
<accession>A0ABS4NL84</accession>
<organism evidence="7 8">
    <name type="scientific">Paenibacillus silagei</name>
    <dbReference type="NCBI Taxonomy" id="1670801"/>
    <lineage>
        <taxon>Bacteria</taxon>
        <taxon>Bacillati</taxon>
        <taxon>Bacillota</taxon>
        <taxon>Bacilli</taxon>
        <taxon>Bacillales</taxon>
        <taxon>Paenibacillaceae</taxon>
        <taxon>Paenibacillus</taxon>
    </lineage>
</organism>
<gene>
    <name evidence="7" type="ORF">J2Z70_000941</name>
</gene>
<comment type="caution">
    <text evidence="7">The sequence shown here is derived from an EMBL/GenBank/DDBJ whole genome shotgun (WGS) entry which is preliminary data.</text>
</comment>
<reference evidence="7 8" key="1">
    <citation type="submission" date="2021-03" db="EMBL/GenBank/DDBJ databases">
        <title>Genomic Encyclopedia of Type Strains, Phase IV (KMG-IV): sequencing the most valuable type-strain genomes for metagenomic binning, comparative biology and taxonomic classification.</title>
        <authorList>
            <person name="Goeker M."/>
        </authorList>
    </citation>
    <scope>NUCLEOTIDE SEQUENCE [LARGE SCALE GENOMIC DNA]</scope>
    <source>
        <strain evidence="7 8">DSM 101953</strain>
    </source>
</reference>
<feature type="active site" description="Charge relay system" evidence="5">
    <location>
        <position position="40"/>
    </location>
</feature>
<keyword evidence="4 5" id="KW-0720">Serine protease</keyword>
<keyword evidence="2 5" id="KW-0645">Protease</keyword>
<evidence type="ECO:0000256" key="4">
    <source>
        <dbReference type="ARBA" id="ARBA00022825"/>
    </source>
</evidence>
<evidence type="ECO:0000256" key="3">
    <source>
        <dbReference type="ARBA" id="ARBA00022801"/>
    </source>
</evidence>
<dbReference type="SUPFAM" id="SSF52743">
    <property type="entry name" value="Subtilisin-like"/>
    <property type="match status" value="1"/>
</dbReference>
<evidence type="ECO:0000256" key="1">
    <source>
        <dbReference type="ARBA" id="ARBA00011073"/>
    </source>
</evidence>
<dbReference type="InterPro" id="IPR000209">
    <property type="entry name" value="Peptidase_S8/S53_dom"/>
</dbReference>
<dbReference type="InterPro" id="IPR036852">
    <property type="entry name" value="Peptidase_S8/S53_dom_sf"/>
</dbReference>
<evidence type="ECO:0000259" key="6">
    <source>
        <dbReference type="Pfam" id="PF00082"/>
    </source>
</evidence>
<keyword evidence="8" id="KW-1185">Reference proteome</keyword>
<dbReference type="Proteomes" id="UP000773462">
    <property type="component" value="Unassembled WGS sequence"/>
</dbReference>
<dbReference type="PANTHER" id="PTHR43806:SF11">
    <property type="entry name" value="CEREVISIN-RELATED"/>
    <property type="match status" value="1"/>
</dbReference>
<dbReference type="PANTHER" id="PTHR43806">
    <property type="entry name" value="PEPTIDASE S8"/>
    <property type="match status" value="1"/>
</dbReference>
<dbReference type="RefSeq" id="WP_209869910.1">
    <property type="nucleotide sequence ID" value="NZ_JAGGLV010000002.1"/>
</dbReference>
<proteinExistence type="inferred from homology"/>
<name>A0ABS4NL84_9BACL</name>
<dbReference type="Pfam" id="PF00082">
    <property type="entry name" value="Peptidase_S8"/>
    <property type="match status" value="1"/>
</dbReference>
<keyword evidence="3 5" id="KW-0378">Hydrolase</keyword>
<comment type="similarity">
    <text evidence="1 5">Belongs to the peptidase S8 family.</text>
</comment>
<evidence type="ECO:0000313" key="8">
    <source>
        <dbReference type="Proteomes" id="UP000773462"/>
    </source>
</evidence>
<protein>
    <recommendedName>
        <fullName evidence="6">Peptidase S8/S53 domain-containing protein</fullName>
    </recommendedName>
</protein>
<sequence length="329" mass="36608">MNPDVIIIDTGIVQENSIGNVIGGMGLTDEDSDFEDDNGHGTQCANIIAQMCEAQPNIFAIKALNQNMESSLDTLIEALEYTRKLNIRTINLSLTTIKKKSRSRLQPIIHKLKSEGKIIISSAPNQGYLGYPAACDGAIGINGAILQGNSDYWYNKSKVIQCIANKTPNLVKSISDSYKMFGGTSKATATVTGIVLNILIKKPDLKYEELEVLLQTFAERKLWKTNDVIGANTLNFDSVEVLGQSKLNNEIKEILFSYFKKRDRDITAEQLASTKLIDLLYPNDFFEILKEIEAITGVSINYNGVDYRVFSSISTLTKFIEHTKEMNDE</sequence>
<feature type="active site" description="Charge relay system" evidence="5">
    <location>
        <position position="185"/>
    </location>
</feature>